<gene>
    <name evidence="5" type="ORF">AB3G39_15785</name>
</gene>
<dbReference type="EMBL" id="CP165626">
    <property type="protein sequence ID" value="XDU98608.1"/>
    <property type="molecule type" value="Genomic_DNA"/>
</dbReference>
<reference evidence="5" key="1">
    <citation type="submission" date="2024-07" db="EMBL/GenBank/DDBJ databases">
        <authorList>
            <person name="Biller S.J."/>
        </authorList>
    </citation>
    <scope>NUCLEOTIDE SEQUENCE</scope>
    <source>
        <strain evidence="5">WC2416</strain>
    </source>
</reference>
<name>A0AB39WD99_9FLAO</name>
<dbReference type="InterPro" id="IPR029044">
    <property type="entry name" value="Nucleotide-diphossugar_trans"/>
</dbReference>
<evidence type="ECO:0000313" key="5">
    <source>
        <dbReference type="EMBL" id="XDU98608.1"/>
    </source>
</evidence>
<evidence type="ECO:0000259" key="4">
    <source>
        <dbReference type="Pfam" id="PF00535"/>
    </source>
</evidence>
<dbReference type="Pfam" id="PF00535">
    <property type="entry name" value="Glycos_transf_2"/>
    <property type="match status" value="1"/>
</dbReference>
<evidence type="ECO:0000256" key="1">
    <source>
        <dbReference type="ARBA" id="ARBA00006739"/>
    </source>
</evidence>
<dbReference type="PANTHER" id="PTHR43179">
    <property type="entry name" value="RHAMNOSYLTRANSFERASE WBBL"/>
    <property type="match status" value="1"/>
</dbReference>
<comment type="similarity">
    <text evidence="1">Belongs to the glycosyltransferase 2 family.</text>
</comment>
<dbReference type="PANTHER" id="PTHR43179:SF12">
    <property type="entry name" value="GALACTOFURANOSYLTRANSFERASE GLFT2"/>
    <property type="match status" value="1"/>
</dbReference>
<proteinExistence type="inferred from homology"/>
<sequence>MVAAVVVLYNPDENLIKNISSYIDCIEKVYVIDNSDSSNASLFREVVFKDKIEYVFNNGNLGIAKALNIGCELAVQQGMEWSLTMDQDSNFINLNDAIISQIYKTANSTIGLYYPSYIIEGEMYDKYIKENNEPIVVMTSGNILNLKVYEEVGGFEDQLFIDYVDIDYCLKLKKQGYKIANLPGANLNHELGQSEYKSFFYFNGIVTNHSSLRRYYITRNRLYVRKKYRYISSVFYKTEAKVFINDLLKIILFENDKVAKFKSIIQGYCDYRNNKFGIYSK</sequence>
<keyword evidence="2" id="KW-0328">Glycosyltransferase</keyword>
<protein>
    <submittedName>
        <fullName evidence="5">Glycosyltransferase family 2 protein</fullName>
    </submittedName>
</protein>
<keyword evidence="3" id="KW-0808">Transferase</keyword>
<evidence type="ECO:0000256" key="3">
    <source>
        <dbReference type="ARBA" id="ARBA00022679"/>
    </source>
</evidence>
<accession>A0AB39WD99</accession>
<organism evidence="5">
    <name type="scientific">Flavobacterium sp. WC2416</name>
    <dbReference type="NCBI Taxonomy" id="3234141"/>
    <lineage>
        <taxon>Bacteria</taxon>
        <taxon>Pseudomonadati</taxon>
        <taxon>Bacteroidota</taxon>
        <taxon>Flavobacteriia</taxon>
        <taxon>Flavobacteriales</taxon>
        <taxon>Flavobacteriaceae</taxon>
        <taxon>Flavobacterium</taxon>
    </lineage>
</organism>
<dbReference type="SUPFAM" id="SSF53448">
    <property type="entry name" value="Nucleotide-diphospho-sugar transferases"/>
    <property type="match status" value="1"/>
</dbReference>
<dbReference type="GO" id="GO:0016757">
    <property type="term" value="F:glycosyltransferase activity"/>
    <property type="evidence" value="ECO:0007669"/>
    <property type="project" value="UniProtKB-KW"/>
</dbReference>
<evidence type="ECO:0000256" key="2">
    <source>
        <dbReference type="ARBA" id="ARBA00022676"/>
    </source>
</evidence>
<dbReference type="Gene3D" id="3.90.550.10">
    <property type="entry name" value="Spore Coat Polysaccharide Biosynthesis Protein SpsA, Chain A"/>
    <property type="match status" value="1"/>
</dbReference>
<dbReference type="RefSeq" id="WP_369769580.1">
    <property type="nucleotide sequence ID" value="NZ_CP165626.1"/>
</dbReference>
<dbReference type="InterPro" id="IPR001173">
    <property type="entry name" value="Glyco_trans_2-like"/>
</dbReference>
<dbReference type="CDD" id="cd02526">
    <property type="entry name" value="GT2_RfbF_like"/>
    <property type="match status" value="1"/>
</dbReference>
<feature type="domain" description="Glycosyltransferase 2-like" evidence="4">
    <location>
        <begin position="5"/>
        <end position="89"/>
    </location>
</feature>
<dbReference type="AlphaFoldDB" id="A0AB39WD99"/>